<accession>A0ABV6YP58</accession>
<protein>
    <submittedName>
        <fullName evidence="2">PorV/PorQ family protein</fullName>
    </submittedName>
</protein>
<evidence type="ECO:0000256" key="1">
    <source>
        <dbReference type="SAM" id="SignalP"/>
    </source>
</evidence>
<dbReference type="Proteomes" id="UP001594288">
    <property type="component" value="Unassembled WGS sequence"/>
</dbReference>
<keyword evidence="3" id="KW-1185">Reference proteome</keyword>
<sequence length="325" mass="35179">MRRAFLIAVAVTFLLAGASWSAETFEKVGTVGAQFLKIGVGARGVAMGEAFVAIQDDATSTYWNPAGIATITGSRFTLNHGSWPAELSHEYASYVFSYGFIPGVIGVSATVLQMDPMPETTEYRPDGTGYSFDAGSMAFAFTYARMLTDRFSFGASLKWIHEGLADYSGETFAVDLGTIYDTGFRGIKIGMAFLNMGSGYKILSDGKESPMPVTFKVGAAMPLLEDPRQTLIGAAEFDHPPDGAERLNLGAEYVYKGFAENLEVAARGGYRFNRDEEGIAAGFGIQFPFIRIGLENKPSIWTVDYCYSQMGLLDVSHKISLGVGF</sequence>
<evidence type="ECO:0000313" key="3">
    <source>
        <dbReference type="Proteomes" id="UP001594288"/>
    </source>
</evidence>
<comment type="caution">
    <text evidence="2">The sequence shown here is derived from an EMBL/GenBank/DDBJ whole genome shotgun (WGS) entry which is preliminary data.</text>
</comment>
<keyword evidence="1" id="KW-0732">Signal</keyword>
<evidence type="ECO:0000313" key="2">
    <source>
        <dbReference type="EMBL" id="MFC1799850.1"/>
    </source>
</evidence>
<reference evidence="2 3" key="1">
    <citation type="submission" date="2024-09" db="EMBL/GenBank/DDBJ databases">
        <authorList>
            <person name="D'Angelo T."/>
        </authorList>
    </citation>
    <scope>NUCLEOTIDE SEQUENCE [LARGE SCALE GENOMIC DNA]</scope>
    <source>
        <strain evidence="2">SAG AM-311-F02</strain>
    </source>
</reference>
<dbReference type="SUPFAM" id="SSF56935">
    <property type="entry name" value="Porins"/>
    <property type="match status" value="1"/>
</dbReference>
<organism evidence="2 3">
    <name type="scientific">Eiseniibacteriota bacterium</name>
    <dbReference type="NCBI Taxonomy" id="2212470"/>
    <lineage>
        <taxon>Bacteria</taxon>
        <taxon>Candidatus Eiseniibacteriota</taxon>
    </lineage>
</organism>
<dbReference type="Gene3D" id="2.40.160.60">
    <property type="entry name" value="Outer membrane protein transport protein (OMPP1/FadL/TodX)"/>
    <property type="match status" value="1"/>
</dbReference>
<feature type="chain" id="PRO_5046830631" evidence="1">
    <location>
        <begin position="22"/>
        <end position="325"/>
    </location>
</feature>
<gene>
    <name evidence="2" type="ORF">ACFL2Z_02955</name>
</gene>
<feature type="signal peptide" evidence="1">
    <location>
        <begin position="1"/>
        <end position="21"/>
    </location>
</feature>
<name>A0ABV6YP58_UNCEI</name>
<proteinExistence type="predicted"/>
<dbReference type="EMBL" id="JBHPEI010000037">
    <property type="protein sequence ID" value="MFC1799850.1"/>
    <property type="molecule type" value="Genomic_DNA"/>
</dbReference>
<dbReference type="NCBIfam" id="NF033709">
    <property type="entry name" value="PorV_fam"/>
    <property type="match status" value="1"/>
</dbReference>